<feature type="domain" description="Ubiquitin fusion degradation protein UFD1 N-terminal subdomain 1" evidence="2">
    <location>
        <begin position="42"/>
        <end position="120"/>
    </location>
</feature>
<feature type="domain" description="Ubiquitin fusion degradation protein UFD1 N-terminal subdomain 2" evidence="3">
    <location>
        <begin position="126"/>
        <end position="202"/>
    </location>
</feature>
<feature type="region of interest" description="Disordered" evidence="1">
    <location>
        <begin position="341"/>
        <end position="385"/>
    </location>
</feature>
<evidence type="ECO:0000259" key="3">
    <source>
        <dbReference type="Pfam" id="PF24842"/>
    </source>
</evidence>
<protein>
    <recommendedName>
        <fullName evidence="6">Ubiquitin fusion degradation protein 1</fullName>
    </recommendedName>
</protein>
<reference evidence="4 5" key="1">
    <citation type="journal article" date="2007" name="Proc. Natl. Acad. Sci. U.S.A.">
        <title>Dandruff-associated Malassezia genomes reveal convergent and divergent virulence traits shared with plant and human fungal pathogens.</title>
        <authorList>
            <person name="Xu J."/>
            <person name="Saunders C.W."/>
            <person name="Hu P."/>
            <person name="Grant R.A."/>
            <person name="Boekhout T."/>
            <person name="Kuramae E.E."/>
            <person name="Kronstad J.W."/>
            <person name="Deangelis Y.M."/>
            <person name="Reeder N.L."/>
            <person name="Johnstone K.R."/>
            <person name="Leland M."/>
            <person name="Fieno A.M."/>
            <person name="Begley W.M."/>
            <person name="Sun Y."/>
            <person name="Lacey M.P."/>
            <person name="Chaudhary T."/>
            <person name="Keough T."/>
            <person name="Chu L."/>
            <person name="Sears R."/>
            <person name="Yuan B."/>
            <person name="Dawson T.L.Jr."/>
        </authorList>
    </citation>
    <scope>NUCLEOTIDE SEQUENCE [LARGE SCALE GENOMIC DNA]</scope>
    <source>
        <strain evidence="5">ATCC MYA-4612 / CBS 7966</strain>
    </source>
</reference>
<dbReference type="KEGG" id="mgl:MGL_3911"/>
<dbReference type="AlphaFoldDB" id="A8QBH2"/>
<dbReference type="GO" id="GO:0036503">
    <property type="term" value="P:ERAD pathway"/>
    <property type="evidence" value="ECO:0007669"/>
    <property type="project" value="TreeGrafter"/>
</dbReference>
<dbReference type="PANTHER" id="PTHR12555:SF13">
    <property type="entry name" value="UBIQUITIN RECOGNITION FACTOR IN ER-ASSOCIATED DEGRADATION PROTEIN 1"/>
    <property type="match status" value="1"/>
</dbReference>
<proteinExistence type="predicted"/>
<dbReference type="STRING" id="425265.A8QBH2"/>
<dbReference type="Gene3D" id="3.10.330.10">
    <property type="match status" value="1"/>
</dbReference>
<dbReference type="Pfam" id="PF24842">
    <property type="entry name" value="UFD1_N2"/>
    <property type="match status" value="1"/>
</dbReference>
<feature type="region of interest" description="Disordered" evidence="1">
    <location>
        <begin position="267"/>
        <end position="298"/>
    </location>
</feature>
<dbReference type="VEuPathDB" id="FungiDB:MGL_3911"/>
<dbReference type="InterPro" id="IPR055417">
    <property type="entry name" value="UFD1_N1"/>
</dbReference>
<keyword evidence="5" id="KW-1185">Reference proteome</keyword>
<evidence type="ECO:0000313" key="5">
    <source>
        <dbReference type="Proteomes" id="UP000008837"/>
    </source>
</evidence>
<accession>A8QBH2</accession>
<dbReference type="InParanoid" id="A8QBH2"/>
<dbReference type="PANTHER" id="PTHR12555">
    <property type="entry name" value="UBIQUITIN FUSION DEGRADATON PROTEIN 1"/>
    <property type="match status" value="1"/>
</dbReference>
<evidence type="ECO:0008006" key="6">
    <source>
        <dbReference type="Google" id="ProtNLM"/>
    </source>
</evidence>
<organism evidence="4 5">
    <name type="scientific">Malassezia globosa (strain ATCC MYA-4612 / CBS 7966)</name>
    <name type="common">Dandruff-associated fungus</name>
    <dbReference type="NCBI Taxonomy" id="425265"/>
    <lineage>
        <taxon>Eukaryota</taxon>
        <taxon>Fungi</taxon>
        <taxon>Dikarya</taxon>
        <taxon>Basidiomycota</taxon>
        <taxon>Ustilaginomycotina</taxon>
        <taxon>Malasseziomycetes</taxon>
        <taxon>Malasseziales</taxon>
        <taxon>Malasseziaceae</taxon>
        <taxon>Malassezia</taxon>
    </lineage>
</organism>
<evidence type="ECO:0000259" key="2">
    <source>
        <dbReference type="Pfam" id="PF03152"/>
    </source>
</evidence>
<dbReference type="Proteomes" id="UP000008837">
    <property type="component" value="Unassembled WGS sequence"/>
</dbReference>
<dbReference type="GO" id="GO:0006511">
    <property type="term" value="P:ubiquitin-dependent protein catabolic process"/>
    <property type="evidence" value="ECO:0007669"/>
    <property type="project" value="InterPro"/>
</dbReference>
<dbReference type="OMA" id="VCMIETD"/>
<feature type="compositionally biased region" description="Polar residues" evidence="1">
    <location>
        <begin position="352"/>
        <end position="364"/>
    </location>
</feature>
<evidence type="ECO:0000313" key="4">
    <source>
        <dbReference type="EMBL" id="EDP41703.1"/>
    </source>
</evidence>
<dbReference type="GeneID" id="5853223"/>
<dbReference type="InterPro" id="IPR055418">
    <property type="entry name" value="UFD1_N2"/>
</dbReference>
<dbReference type="InterPro" id="IPR004854">
    <property type="entry name" value="Ufd1-like"/>
</dbReference>
<dbReference type="RefSeq" id="XP_001728917.1">
    <property type="nucleotide sequence ID" value="XM_001728865.1"/>
</dbReference>
<dbReference type="OrthoDB" id="422728at2759"/>
<evidence type="ECO:0000256" key="1">
    <source>
        <dbReference type="SAM" id="MobiDB-lite"/>
    </source>
</evidence>
<comment type="caution">
    <text evidence="4">The sequence shown here is derived from an EMBL/GenBank/DDBJ whole genome shotgun (WGS) entry which is preliminary data.</text>
</comment>
<name>A8QBH2_MALGO</name>
<dbReference type="GO" id="GO:0034098">
    <property type="term" value="C:VCP-NPL4-UFD1 AAA ATPase complex"/>
    <property type="evidence" value="ECO:0007669"/>
    <property type="project" value="TreeGrafter"/>
</dbReference>
<dbReference type="GO" id="GO:0031593">
    <property type="term" value="F:polyubiquitin modification-dependent protein binding"/>
    <property type="evidence" value="ECO:0007669"/>
    <property type="project" value="TreeGrafter"/>
</dbReference>
<sequence>MSMFGHIENGLAGLGRPARWGGLSDFMSGFDRRFPAPLDAYEDYFKAYHMSRFPGRERKDVSYGGKVIMPPSALSTITDLELESPWTFAFRGTGRSRSQRTHAGVVEFIAEEGKVYLPSWGTRLPKGKFVKLQPQTVDFLEISDPKAVLEQALRNYPTLTKGDIIEISYNCLTFEILIMEVQPDAEGITIIETDLEVDFAPPKGYVEPTPQPRAPPPTMASKLRIDQDKHDIILPAHGSVGRSLANASSKTVGVATKETSSVAAPFKGMGQTLSGKKTKGKKDKPITPLEPGSRIQDTSRPAVVTNDTLLEEKRVPAALNLPYGHLFFGYAVDRLRVPVSRNHQEEEPNESPAGTTAFQGQGHTLWSRPSADTSTQPDVIEIDSD</sequence>
<dbReference type="EMBL" id="AAYY01000016">
    <property type="protein sequence ID" value="EDP41703.1"/>
    <property type="molecule type" value="Genomic_DNA"/>
</dbReference>
<dbReference type="FunCoup" id="A8QBH2">
    <property type="interactions" value="568"/>
</dbReference>
<dbReference type="Pfam" id="PF03152">
    <property type="entry name" value="UFD1_N1"/>
    <property type="match status" value="1"/>
</dbReference>
<gene>
    <name evidence="4" type="ORF">MGL_3911</name>
</gene>